<protein>
    <submittedName>
        <fullName evidence="2">Uncharacterized protein</fullName>
    </submittedName>
</protein>
<comment type="caution">
    <text evidence="2">The sequence shown here is derived from an EMBL/GenBank/DDBJ whole genome shotgun (WGS) entry which is preliminary data.</text>
</comment>
<keyword evidence="3" id="KW-1185">Reference proteome</keyword>
<dbReference type="EMBL" id="AGNL01022515">
    <property type="protein sequence ID" value="EJK59698.1"/>
    <property type="molecule type" value="Genomic_DNA"/>
</dbReference>
<sequence>FYWAILALSSKFSSTKLALGWLGVPPAPPPAPTMRPPLHALRHSLHRLRRSSAVTQSRPGARGRSEMVARPDGGRPHAGPRDLRLRTSLSLEPAEGARAGRTEPSASAAEPSDISRTTMPPPSESLSPKAMRSCFLEEGNARK</sequence>
<reference evidence="2 3" key="1">
    <citation type="journal article" date="2012" name="Genome Biol.">
        <title>Genome and low-iron response of an oceanic diatom adapted to chronic iron limitation.</title>
        <authorList>
            <person name="Lommer M."/>
            <person name="Specht M."/>
            <person name="Roy A.S."/>
            <person name="Kraemer L."/>
            <person name="Andreson R."/>
            <person name="Gutowska M.A."/>
            <person name="Wolf J."/>
            <person name="Bergner S.V."/>
            <person name="Schilhabel M.B."/>
            <person name="Klostermeier U.C."/>
            <person name="Beiko R.G."/>
            <person name="Rosenstiel P."/>
            <person name="Hippler M."/>
            <person name="Laroche J."/>
        </authorList>
    </citation>
    <scope>NUCLEOTIDE SEQUENCE [LARGE SCALE GENOMIC DNA]</scope>
    <source>
        <strain evidence="2 3">CCMP1005</strain>
    </source>
</reference>
<feature type="region of interest" description="Disordered" evidence="1">
    <location>
        <begin position="47"/>
        <end position="143"/>
    </location>
</feature>
<name>K0S118_THAOC</name>
<gene>
    <name evidence="2" type="ORF">THAOC_20044</name>
</gene>
<evidence type="ECO:0000256" key="1">
    <source>
        <dbReference type="SAM" id="MobiDB-lite"/>
    </source>
</evidence>
<organism evidence="2 3">
    <name type="scientific">Thalassiosira oceanica</name>
    <name type="common">Marine diatom</name>
    <dbReference type="NCBI Taxonomy" id="159749"/>
    <lineage>
        <taxon>Eukaryota</taxon>
        <taxon>Sar</taxon>
        <taxon>Stramenopiles</taxon>
        <taxon>Ochrophyta</taxon>
        <taxon>Bacillariophyta</taxon>
        <taxon>Coscinodiscophyceae</taxon>
        <taxon>Thalassiosirophycidae</taxon>
        <taxon>Thalassiosirales</taxon>
        <taxon>Thalassiosiraceae</taxon>
        <taxon>Thalassiosira</taxon>
    </lineage>
</organism>
<accession>K0S118</accession>
<proteinExistence type="predicted"/>
<evidence type="ECO:0000313" key="2">
    <source>
        <dbReference type="EMBL" id="EJK59698.1"/>
    </source>
</evidence>
<feature type="compositionally biased region" description="Basic and acidic residues" evidence="1">
    <location>
        <begin position="63"/>
        <end position="85"/>
    </location>
</feature>
<dbReference type="AlphaFoldDB" id="K0S118"/>
<dbReference type="Proteomes" id="UP000266841">
    <property type="component" value="Unassembled WGS sequence"/>
</dbReference>
<evidence type="ECO:0000313" key="3">
    <source>
        <dbReference type="Proteomes" id="UP000266841"/>
    </source>
</evidence>
<feature type="non-terminal residue" evidence="2">
    <location>
        <position position="1"/>
    </location>
</feature>